<reference evidence="3 4" key="1">
    <citation type="submission" date="2020-09" db="EMBL/GenBank/DDBJ databases">
        <title>Characterization of Treponema spp. from bovine digital dermatitis in Korea.</title>
        <authorList>
            <person name="Espiritu H.M."/>
            <person name="Cho Y.I."/>
            <person name="Mamuad L."/>
        </authorList>
    </citation>
    <scope>NUCLEOTIDE SEQUENCE [LARGE SCALE GENOMIC DNA]</scope>
    <source>
        <strain evidence="3 4">KS1</strain>
    </source>
</reference>
<protein>
    <submittedName>
        <fullName evidence="3">ISAs1 family transposase</fullName>
    </submittedName>
</protein>
<gene>
    <name evidence="3" type="ORF">IFE08_03830</name>
</gene>
<dbReference type="GO" id="GO:0004803">
    <property type="term" value="F:transposase activity"/>
    <property type="evidence" value="ECO:0007669"/>
    <property type="project" value="InterPro"/>
</dbReference>
<evidence type="ECO:0000313" key="4">
    <source>
        <dbReference type="Proteomes" id="UP000593915"/>
    </source>
</evidence>
<evidence type="ECO:0000313" key="3">
    <source>
        <dbReference type="EMBL" id="QOW61525.1"/>
    </source>
</evidence>
<feature type="domain" description="H repeat-associated protein N-terminal" evidence="2">
    <location>
        <begin position="2"/>
        <end position="63"/>
    </location>
</feature>
<dbReference type="InterPro" id="IPR051698">
    <property type="entry name" value="Transposase_11-like"/>
</dbReference>
<organism evidence="3 4">
    <name type="scientific">Treponema pedis</name>
    <dbReference type="NCBI Taxonomy" id="409322"/>
    <lineage>
        <taxon>Bacteria</taxon>
        <taxon>Pseudomonadati</taxon>
        <taxon>Spirochaetota</taxon>
        <taxon>Spirochaetia</taxon>
        <taxon>Spirochaetales</taxon>
        <taxon>Treponemataceae</taxon>
        <taxon>Treponema</taxon>
    </lineage>
</organism>
<sequence length="335" mass="38379">MCGVSAGEMSIYGIREFARLKESWLKKEVGLQLPNGLPSYDTVRRTLGILNPVQFQSLFIKWIESQLKIPAGSYVSLDGKTLRGSGNKAEGIEPLHLLHAYSHELGVVIGQMECSREKTNEIPVSKRLIEALKIKNTVITADALLCQKEVCKKIAKDNEYVLALKANQPMMEQEVKEFFVCPAEQTRSEITTFDKGHGRLEERTYTLDTNIGWFADKKEWKNLGAFGMCESIIRRKGKKTIEKRYFITSLKDVHTFAKAVRSHWAIENNLHWCLDVIFHDDQCPVMERNKAENLAIIRRIVYNRIKMMSDMDTLSMGKRACIYDDSFRAKILFSC</sequence>
<dbReference type="AlphaFoldDB" id="A0A7S6WQN4"/>
<dbReference type="InterPro" id="IPR002559">
    <property type="entry name" value="Transposase_11"/>
</dbReference>
<feature type="domain" description="Transposase IS4-like" evidence="1">
    <location>
        <begin position="76"/>
        <end position="303"/>
    </location>
</feature>
<name>A0A7S6WQN4_9SPIR</name>
<evidence type="ECO:0000259" key="1">
    <source>
        <dbReference type="Pfam" id="PF01609"/>
    </source>
</evidence>
<dbReference type="Pfam" id="PF13808">
    <property type="entry name" value="DDE_Tnp_1_assoc"/>
    <property type="match status" value="1"/>
</dbReference>
<dbReference type="GO" id="GO:0003677">
    <property type="term" value="F:DNA binding"/>
    <property type="evidence" value="ECO:0007669"/>
    <property type="project" value="InterPro"/>
</dbReference>
<evidence type="ECO:0000259" key="2">
    <source>
        <dbReference type="Pfam" id="PF13808"/>
    </source>
</evidence>
<dbReference type="InterPro" id="IPR047647">
    <property type="entry name" value="ISAs1_transpos"/>
</dbReference>
<dbReference type="PANTHER" id="PTHR30298">
    <property type="entry name" value="H REPEAT-ASSOCIATED PREDICTED TRANSPOSASE"/>
    <property type="match status" value="1"/>
</dbReference>
<dbReference type="GO" id="GO:0006313">
    <property type="term" value="P:DNA transposition"/>
    <property type="evidence" value="ECO:0007669"/>
    <property type="project" value="InterPro"/>
</dbReference>
<dbReference type="InterPro" id="IPR032806">
    <property type="entry name" value="YbfD_N"/>
</dbReference>
<dbReference type="Pfam" id="PF01609">
    <property type="entry name" value="DDE_Tnp_1"/>
    <property type="match status" value="1"/>
</dbReference>
<dbReference type="Proteomes" id="UP000593915">
    <property type="component" value="Chromosome"/>
</dbReference>
<proteinExistence type="predicted"/>
<accession>A0A7S6WQN4</accession>
<dbReference type="NCBIfam" id="NF033564">
    <property type="entry name" value="transpos_ISAs1"/>
    <property type="match status" value="1"/>
</dbReference>
<dbReference type="EMBL" id="CP061839">
    <property type="protein sequence ID" value="QOW61525.1"/>
    <property type="molecule type" value="Genomic_DNA"/>
</dbReference>
<dbReference type="PANTHER" id="PTHR30298:SF0">
    <property type="entry name" value="PROTEIN YBFL-RELATED"/>
    <property type="match status" value="1"/>
</dbReference>